<evidence type="ECO:0000259" key="13">
    <source>
        <dbReference type="PROSITE" id="PS50089"/>
    </source>
</evidence>
<keyword evidence="9 12" id="KW-0863">Zinc-finger</keyword>
<evidence type="ECO:0000256" key="5">
    <source>
        <dbReference type="ARBA" id="ARBA00012251"/>
    </source>
</evidence>
<dbReference type="AlphaFoldDB" id="A0AAD4IR50"/>
<comment type="catalytic activity">
    <reaction evidence="1">
        <text>[E2 ubiquitin-conjugating enzyme]-S-ubiquitinyl-L-cysteine + [acceptor protein]-L-lysine = [E2 ubiquitin-conjugating enzyme]-L-cysteine + [acceptor protein]-N(6)-ubiquitinyl-L-lysine.</text>
        <dbReference type="EC" id="2.3.2.31"/>
    </reaction>
</comment>
<keyword evidence="11" id="KW-0862">Zinc</keyword>
<evidence type="ECO:0000256" key="7">
    <source>
        <dbReference type="ARBA" id="ARBA00022723"/>
    </source>
</evidence>
<evidence type="ECO:0000313" key="16">
    <source>
        <dbReference type="Proteomes" id="UP001190926"/>
    </source>
</evidence>
<proteinExistence type="inferred from homology"/>
<dbReference type="InterPro" id="IPR001841">
    <property type="entry name" value="Znf_RING"/>
</dbReference>
<name>A0AAD4IR50_PERFH</name>
<evidence type="ECO:0000256" key="1">
    <source>
        <dbReference type="ARBA" id="ARBA00001798"/>
    </source>
</evidence>
<keyword evidence="16" id="KW-1185">Reference proteome</keyword>
<evidence type="ECO:0000256" key="6">
    <source>
        <dbReference type="ARBA" id="ARBA00022679"/>
    </source>
</evidence>
<dbReference type="Gene3D" id="3.30.40.10">
    <property type="entry name" value="Zinc/RING finger domain, C3HC4 (zinc finger)"/>
    <property type="match status" value="1"/>
</dbReference>
<dbReference type="Pfam" id="PF00097">
    <property type="entry name" value="zf-C3HC4"/>
    <property type="match status" value="1"/>
</dbReference>
<dbReference type="PANTHER" id="PTHR11685">
    <property type="entry name" value="RBR FAMILY RING FINGER AND IBR DOMAIN-CONTAINING"/>
    <property type="match status" value="1"/>
</dbReference>
<dbReference type="PROSITE" id="PS00518">
    <property type="entry name" value="ZF_RING_1"/>
    <property type="match status" value="1"/>
</dbReference>
<dbReference type="Pfam" id="PF01485">
    <property type="entry name" value="IBR"/>
    <property type="match status" value="2"/>
</dbReference>
<evidence type="ECO:0000259" key="14">
    <source>
        <dbReference type="PROSITE" id="PS51873"/>
    </source>
</evidence>
<dbReference type="PROSITE" id="PS51873">
    <property type="entry name" value="TRIAD"/>
    <property type="match status" value="1"/>
</dbReference>
<evidence type="ECO:0000256" key="2">
    <source>
        <dbReference type="ARBA" id="ARBA00001947"/>
    </source>
</evidence>
<keyword evidence="6" id="KW-0808">Transferase</keyword>
<evidence type="ECO:0000256" key="12">
    <source>
        <dbReference type="PROSITE-ProRule" id="PRU00175"/>
    </source>
</evidence>
<accession>A0AAD4IR50</accession>
<keyword evidence="8" id="KW-0677">Repeat</keyword>
<dbReference type="InterPro" id="IPR031127">
    <property type="entry name" value="E3_UB_ligase_RBR"/>
</dbReference>
<dbReference type="SMART" id="SM00647">
    <property type="entry name" value="IBR"/>
    <property type="match status" value="2"/>
</dbReference>
<feature type="domain" description="RING-type" evidence="13">
    <location>
        <begin position="65"/>
        <end position="110"/>
    </location>
</feature>
<keyword evidence="10" id="KW-0833">Ubl conjugation pathway</keyword>
<organism evidence="15 16">
    <name type="scientific">Perilla frutescens var. hirtella</name>
    <name type="common">Perilla citriodora</name>
    <name type="synonym">Perilla setoyensis</name>
    <dbReference type="NCBI Taxonomy" id="608512"/>
    <lineage>
        <taxon>Eukaryota</taxon>
        <taxon>Viridiplantae</taxon>
        <taxon>Streptophyta</taxon>
        <taxon>Embryophyta</taxon>
        <taxon>Tracheophyta</taxon>
        <taxon>Spermatophyta</taxon>
        <taxon>Magnoliopsida</taxon>
        <taxon>eudicotyledons</taxon>
        <taxon>Gunneridae</taxon>
        <taxon>Pentapetalae</taxon>
        <taxon>asterids</taxon>
        <taxon>lamiids</taxon>
        <taxon>Lamiales</taxon>
        <taxon>Lamiaceae</taxon>
        <taxon>Nepetoideae</taxon>
        <taxon>Elsholtzieae</taxon>
        <taxon>Perilla</taxon>
    </lineage>
</organism>
<protein>
    <recommendedName>
        <fullName evidence="5">RBR-type E3 ubiquitin transferase</fullName>
        <ecNumber evidence="5">2.3.2.31</ecNumber>
    </recommendedName>
</protein>
<dbReference type="FunFam" id="3.30.40.10:FF:000230">
    <property type="entry name" value="RBR-type E3 ubiquitin transferase"/>
    <property type="match status" value="1"/>
</dbReference>
<dbReference type="InterPro" id="IPR044066">
    <property type="entry name" value="TRIAD_supradom"/>
</dbReference>
<evidence type="ECO:0000256" key="3">
    <source>
        <dbReference type="ARBA" id="ARBA00003976"/>
    </source>
</evidence>
<dbReference type="SUPFAM" id="SSF57850">
    <property type="entry name" value="RING/U-box"/>
    <property type="match status" value="3"/>
</dbReference>
<evidence type="ECO:0000256" key="4">
    <source>
        <dbReference type="ARBA" id="ARBA00005884"/>
    </source>
</evidence>
<sequence length="268" mass="30365">MEIITAIMNAFDEAQLLTDDAYAEALQFQEALQDSLNMSEFGNPSNSYETSASPRNKSNAVVVSCEICTDDKQESDMFELEGCRHSFCAVCVSKHVEYKLRDNVIVISCPDQNCPNTIQPRALRSHVAAEVLDRWEEAVAESAILASQRVRCPYEGCSEIMVDDGDGRDGGGSAAECPWCHRLFCVKCKVPWHQGLDCREFQKFDRGKREKEKLRVLARENKWKKCPSCKLFVEKTGGCIHITCRCKFEFCYVCGANWSEAHWKTCQE</sequence>
<dbReference type="InterPro" id="IPR013083">
    <property type="entry name" value="Znf_RING/FYVE/PHD"/>
</dbReference>
<evidence type="ECO:0000256" key="11">
    <source>
        <dbReference type="ARBA" id="ARBA00022833"/>
    </source>
</evidence>
<evidence type="ECO:0000256" key="10">
    <source>
        <dbReference type="ARBA" id="ARBA00022786"/>
    </source>
</evidence>
<dbReference type="CDD" id="cd22584">
    <property type="entry name" value="Rcat_RBR_unk"/>
    <property type="match status" value="1"/>
</dbReference>
<dbReference type="PROSITE" id="PS50089">
    <property type="entry name" value="ZF_RING_2"/>
    <property type="match status" value="1"/>
</dbReference>
<dbReference type="EMBL" id="SDAM02005225">
    <property type="protein sequence ID" value="KAH6819932.1"/>
    <property type="molecule type" value="Genomic_DNA"/>
</dbReference>
<dbReference type="Proteomes" id="UP001190926">
    <property type="component" value="Unassembled WGS sequence"/>
</dbReference>
<evidence type="ECO:0000256" key="8">
    <source>
        <dbReference type="ARBA" id="ARBA00022737"/>
    </source>
</evidence>
<dbReference type="GO" id="GO:0016567">
    <property type="term" value="P:protein ubiquitination"/>
    <property type="evidence" value="ECO:0007669"/>
    <property type="project" value="InterPro"/>
</dbReference>
<dbReference type="Gene3D" id="1.20.120.1750">
    <property type="match status" value="1"/>
</dbReference>
<dbReference type="GO" id="GO:0061630">
    <property type="term" value="F:ubiquitin protein ligase activity"/>
    <property type="evidence" value="ECO:0007669"/>
    <property type="project" value="UniProtKB-EC"/>
</dbReference>
<dbReference type="EC" id="2.3.2.31" evidence="5"/>
<comment type="cofactor">
    <cofactor evidence="2">
        <name>Zn(2+)</name>
        <dbReference type="ChEBI" id="CHEBI:29105"/>
    </cofactor>
</comment>
<evidence type="ECO:0000313" key="15">
    <source>
        <dbReference type="EMBL" id="KAH6819932.1"/>
    </source>
</evidence>
<evidence type="ECO:0000256" key="9">
    <source>
        <dbReference type="ARBA" id="ARBA00022771"/>
    </source>
</evidence>
<keyword evidence="7" id="KW-0479">Metal-binding</keyword>
<dbReference type="GO" id="GO:0008270">
    <property type="term" value="F:zinc ion binding"/>
    <property type="evidence" value="ECO:0007669"/>
    <property type="project" value="UniProtKB-KW"/>
</dbReference>
<gene>
    <name evidence="15" type="ORF">C2S53_014576</name>
</gene>
<comment type="function">
    <text evidence="3">Might act as an E3 ubiquitin-protein ligase, or as part of E3 complex, which accepts ubiquitin from specific E2 ubiquitin-conjugating enzymes and then transfers it to substrates.</text>
</comment>
<reference evidence="15 16" key="1">
    <citation type="journal article" date="2021" name="Nat. Commun.">
        <title>Incipient diploidization of the medicinal plant Perilla within 10,000 years.</title>
        <authorList>
            <person name="Zhang Y."/>
            <person name="Shen Q."/>
            <person name="Leng L."/>
            <person name="Zhang D."/>
            <person name="Chen S."/>
            <person name="Shi Y."/>
            <person name="Ning Z."/>
            <person name="Chen S."/>
        </authorList>
    </citation>
    <scope>NUCLEOTIDE SEQUENCE [LARGE SCALE GENOMIC DNA]</scope>
    <source>
        <strain evidence="16">cv. PC099</strain>
    </source>
</reference>
<feature type="domain" description="RING-type" evidence="14">
    <location>
        <begin position="61"/>
        <end position="268"/>
    </location>
</feature>
<comment type="similarity">
    <text evidence="4">Belongs to the RBR family. Ariadne subfamily.</text>
</comment>
<dbReference type="InterPro" id="IPR017907">
    <property type="entry name" value="Znf_RING_CS"/>
</dbReference>
<dbReference type="InterPro" id="IPR002867">
    <property type="entry name" value="IBR_dom"/>
</dbReference>
<comment type="caution">
    <text evidence="15">The sequence shown here is derived from an EMBL/GenBank/DDBJ whole genome shotgun (WGS) entry which is preliminary data.</text>
</comment>
<dbReference type="CDD" id="cd22582">
    <property type="entry name" value="BRcat_RBR_unk"/>
    <property type="match status" value="1"/>
</dbReference>
<dbReference type="InterPro" id="IPR018957">
    <property type="entry name" value="Znf_C3HC4_RING-type"/>
</dbReference>